<feature type="transmembrane region" description="Helical" evidence="7">
    <location>
        <begin position="137"/>
        <end position="161"/>
    </location>
</feature>
<evidence type="ECO:0000256" key="7">
    <source>
        <dbReference type="SAM" id="Phobius"/>
    </source>
</evidence>
<evidence type="ECO:0000313" key="9">
    <source>
        <dbReference type="EMBL" id="PSL43489.1"/>
    </source>
</evidence>
<evidence type="ECO:0000256" key="1">
    <source>
        <dbReference type="ARBA" id="ARBA00004141"/>
    </source>
</evidence>
<feature type="transmembrane region" description="Helical" evidence="7">
    <location>
        <begin position="6"/>
        <end position="24"/>
    </location>
</feature>
<keyword evidence="10" id="KW-1185">Reference proteome</keyword>
<feature type="transmembrane region" description="Helical" evidence="7">
    <location>
        <begin position="173"/>
        <end position="190"/>
    </location>
</feature>
<gene>
    <name evidence="9" type="ORF">CLV51_108182</name>
</gene>
<evidence type="ECO:0000256" key="2">
    <source>
        <dbReference type="ARBA" id="ARBA00009045"/>
    </source>
</evidence>
<dbReference type="InterPro" id="IPR022764">
    <property type="entry name" value="Peptidase_S54_rhomboid_dom"/>
</dbReference>
<organism evidence="9 10">
    <name type="scientific">Chitinophaga niastensis</name>
    <dbReference type="NCBI Taxonomy" id="536980"/>
    <lineage>
        <taxon>Bacteria</taxon>
        <taxon>Pseudomonadati</taxon>
        <taxon>Bacteroidota</taxon>
        <taxon>Chitinophagia</taxon>
        <taxon>Chitinophagales</taxon>
        <taxon>Chitinophagaceae</taxon>
        <taxon>Chitinophaga</taxon>
    </lineage>
</organism>
<feature type="transmembrane region" description="Helical" evidence="7">
    <location>
        <begin position="112"/>
        <end position="131"/>
    </location>
</feature>
<evidence type="ECO:0000256" key="3">
    <source>
        <dbReference type="ARBA" id="ARBA00022692"/>
    </source>
</evidence>
<protein>
    <submittedName>
        <fullName evidence="9">Rhomboid family protein</fullName>
    </submittedName>
</protein>
<dbReference type="GO" id="GO:0016020">
    <property type="term" value="C:membrane"/>
    <property type="evidence" value="ECO:0007669"/>
    <property type="project" value="UniProtKB-SubCell"/>
</dbReference>
<dbReference type="EMBL" id="PYAW01000008">
    <property type="protein sequence ID" value="PSL43489.1"/>
    <property type="molecule type" value="Genomic_DNA"/>
</dbReference>
<feature type="domain" description="Peptidase S54 rhomboid" evidence="8">
    <location>
        <begin position="41"/>
        <end position="189"/>
    </location>
</feature>
<dbReference type="PANTHER" id="PTHR43731">
    <property type="entry name" value="RHOMBOID PROTEASE"/>
    <property type="match status" value="1"/>
</dbReference>
<dbReference type="Proteomes" id="UP000240971">
    <property type="component" value="Unassembled WGS sequence"/>
</dbReference>
<dbReference type="Gene3D" id="1.20.1540.10">
    <property type="entry name" value="Rhomboid-like"/>
    <property type="match status" value="1"/>
</dbReference>
<dbReference type="AlphaFoldDB" id="A0A2P8HBD1"/>
<keyword evidence="3 7" id="KW-0812">Transmembrane</keyword>
<dbReference type="GO" id="GO:0004252">
    <property type="term" value="F:serine-type endopeptidase activity"/>
    <property type="evidence" value="ECO:0007669"/>
    <property type="project" value="InterPro"/>
</dbReference>
<evidence type="ECO:0000313" key="10">
    <source>
        <dbReference type="Proteomes" id="UP000240971"/>
    </source>
</evidence>
<sequence length="208" mass="23877">MTFSISIVIIVITCLISYSALQNYDQLNKLSMQPYMVKHYKQYYRFITSGFVHADFQHLLFNMLTLYFFGSFIEQVFTQLFQNKVVYVLYYILGIIVSDIPSFIKHRDNERYSSLGASGAISAIVFTAIMVNPWASIYLFFAIKIPAVIYGVLFLGISAYMSRKGGGNINHDAHLWGALFGIVFPLLFHPELGTSFIYQLLHRSQFVQ</sequence>
<proteinExistence type="inferred from homology"/>
<keyword evidence="4" id="KW-0378">Hydrolase</keyword>
<dbReference type="Pfam" id="PF01694">
    <property type="entry name" value="Rhomboid"/>
    <property type="match status" value="1"/>
</dbReference>
<evidence type="ECO:0000256" key="4">
    <source>
        <dbReference type="ARBA" id="ARBA00022801"/>
    </source>
</evidence>
<comment type="similarity">
    <text evidence="2">Belongs to the peptidase S54 family.</text>
</comment>
<comment type="subcellular location">
    <subcellularLocation>
        <location evidence="1">Membrane</location>
        <topology evidence="1">Multi-pass membrane protein</topology>
    </subcellularLocation>
</comment>
<keyword evidence="6 7" id="KW-0472">Membrane</keyword>
<keyword evidence="5 7" id="KW-1133">Transmembrane helix</keyword>
<evidence type="ECO:0000256" key="5">
    <source>
        <dbReference type="ARBA" id="ARBA00022989"/>
    </source>
</evidence>
<dbReference type="RefSeq" id="WP_106531089.1">
    <property type="nucleotide sequence ID" value="NZ_PYAW01000008.1"/>
</dbReference>
<evidence type="ECO:0000259" key="8">
    <source>
        <dbReference type="Pfam" id="PF01694"/>
    </source>
</evidence>
<accession>A0A2P8HBD1</accession>
<name>A0A2P8HBD1_CHINA</name>
<dbReference type="InterPro" id="IPR050925">
    <property type="entry name" value="Rhomboid_protease_S54"/>
</dbReference>
<feature type="transmembrane region" description="Helical" evidence="7">
    <location>
        <begin position="44"/>
        <end position="69"/>
    </location>
</feature>
<dbReference type="OrthoDB" id="9807874at2"/>
<evidence type="ECO:0000256" key="6">
    <source>
        <dbReference type="ARBA" id="ARBA00023136"/>
    </source>
</evidence>
<reference evidence="9 10" key="1">
    <citation type="submission" date="2018-03" db="EMBL/GenBank/DDBJ databases">
        <title>Genomic Encyclopedia of Archaeal and Bacterial Type Strains, Phase II (KMG-II): from individual species to whole genera.</title>
        <authorList>
            <person name="Goeker M."/>
        </authorList>
    </citation>
    <scope>NUCLEOTIDE SEQUENCE [LARGE SCALE GENOMIC DNA]</scope>
    <source>
        <strain evidence="9 10">DSM 24859</strain>
    </source>
</reference>
<comment type="caution">
    <text evidence="9">The sequence shown here is derived from an EMBL/GenBank/DDBJ whole genome shotgun (WGS) entry which is preliminary data.</text>
</comment>
<dbReference type="PANTHER" id="PTHR43731:SF14">
    <property type="entry name" value="PRESENILIN-ASSOCIATED RHOMBOID-LIKE PROTEIN, MITOCHONDRIAL"/>
    <property type="match status" value="1"/>
</dbReference>
<dbReference type="SUPFAM" id="SSF144091">
    <property type="entry name" value="Rhomboid-like"/>
    <property type="match status" value="1"/>
</dbReference>
<feature type="transmembrane region" description="Helical" evidence="7">
    <location>
        <begin position="81"/>
        <end position="100"/>
    </location>
</feature>
<dbReference type="InterPro" id="IPR035952">
    <property type="entry name" value="Rhomboid-like_sf"/>
</dbReference>